<organism evidence="7 8">
    <name type="scientific">Mesorhizobium alhagi CCNWXJ12-2</name>
    <dbReference type="NCBI Taxonomy" id="1107882"/>
    <lineage>
        <taxon>Bacteria</taxon>
        <taxon>Pseudomonadati</taxon>
        <taxon>Pseudomonadota</taxon>
        <taxon>Alphaproteobacteria</taxon>
        <taxon>Hyphomicrobiales</taxon>
        <taxon>Phyllobacteriaceae</taxon>
        <taxon>Allomesorhizobium</taxon>
    </lineage>
</organism>
<dbReference type="PANTHER" id="PTHR21060">
    <property type="entry name" value="ACETATE KINASE"/>
    <property type="match status" value="1"/>
</dbReference>
<dbReference type="PROSITE" id="PS01076">
    <property type="entry name" value="ACETATE_KINASE_2"/>
    <property type="match status" value="1"/>
</dbReference>
<dbReference type="SUPFAM" id="SSF53067">
    <property type="entry name" value="Actin-like ATPase domain"/>
    <property type="match status" value="2"/>
</dbReference>
<proteinExistence type="inferred from homology"/>
<dbReference type="InterPro" id="IPR000890">
    <property type="entry name" value="Aliphatic_acid_kin_short-chain"/>
</dbReference>
<dbReference type="InterPro" id="IPR043129">
    <property type="entry name" value="ATPase_NBD"/>
</dbReference>
<evidence type="ECO:0000256" key="1">
    <source>
        <dbReference type="ARBA" id="ARBA00008748"/>
    </source>
</evidence>
<dbReference type="AlphaFoldDB" id="H0I3E6"/>
<keyword evidence="5" id="KW-0067">ATP-binding</keyword>
<comment type="similarity">
    <text evidence="1 6">Belongs to the acetokinase family.</text>
</comment>
<evidence type="ECO:0000256" key="6">
    <source>
        <dbReference type="RuleBase" id="RU003835"/>
    </source>
</evidence>
<gene>
    <name evidence="7" type="ORF">MAXJ12_35054</name>
</gene>
<dbReference type="InterPro" id="IPR023865">
    <property type="entry name" value="Aliphatic_acid_kinase_CS"/>
</dbReference>
<protein>
    <submittedName>
        <fullName evidence="7">Acetate kinase</fullName>
    </submittedName>
</protein>
<evidence type="ECO:0000256" key="5">
    <source>
        <dbReference type="ARBA" id="ARBA00022840"/>
    </source>
</evidence>
<dbReference type="PRINTS" id="PR00471">
    <property type="entry name" value="ACETATEKNASE"/>
</dbReference>
<keyword evidence="4 6" id="KW-0418">Kinase</keyword>
<dbReference type="PANTHER" id="PTHR21060:SF15">
    <property type="entry name" value="ACETATE KINASE-RELATED"/>
    <property type="match status" value="1"/>
</dbReference>
<feature type="non-terminal residue" evidence="7">
    <location>
        <position position="122"/>
    </location>
</feature>
<evidence type="ECO:0000256" key="2">
    <source>
        <dbReference type="ARBA" id="ARBA00022679"/>
    </source>
</evidence>
<dbReference type="GO" id="GO:0005524">
    <property type="term" value="F:ATP binding"/>
    <property type="evidence" value="ECO:0007669"/>
    <property type="project" value="UniProtKB-KW"/>
</dbReference>
<dbReference type="EMBL" id="AHAM01000323">
    <property type="protein sequence ID" value="EHK52496.1"/>
    <property type="molecule type" value="Genomic_DNA"/>
</dbReference>
<sequence>MVLDEPVVERLRGLIPLAPLHQRENLQVVDLARNLFPEAAQVGCFDTAFHAARPSIAKSYGLPRALTDAGVQSYGFHGLSYAYISSELGKRYGPEAGGGVIVAHLGSGASLCAMRGGKSVAT</sequence>
<dbReference type="Pfam" id="PF00871">
    <property type="entry name" value="Acetate_kinase"/>
    <property type="match status" value="1"/>
</dbReference>
<dbReference type="Gene3D" id="3.30.420.40">
    <property type="match status" value="2"/>
</dbReference>
<evidence type="ECO:0000313" key="7">
    <source>
        <dbReference type="EMBL" id="EHK52496.1"/>
    </source>
</evidence>
<name>H0I3E6_9HYPH</name>
<reference evidence="7 8" key="1">
    <citation type="journal article" date="2012" name="J. Bacteriol.">
        <title>Draft Genome Sequence of Mesorhizobium alhagi CCNWXJ12-2T, a Novel Salt-Resistant Species Isolated from the Desert of Northwestern China.</title>
        <authorList>
            <person name="Zhou M."/>
            <person name="Chen W."/>
            <person name="Chen H."/>
            <person name="Wei G."/>
        </authorList>
    </citation>
    <scope>NUCLEOTIDE SEQUENCE [LARGE SCALE GENOMIC DNA]</scope>
    <source>
        <strain evidence="7 8">CCNWXJ12-2</strain>
    </source>
</reference>
<dbReference type="Proteomes" id="UP000003250">
    <property type="component" value="Unassembled WGS sequence"/>
</dbReference>
<evidence type="ECO:0000313" key="8">
    <source>
        <dbReference type="Proteomes" id="UP000003250"/>
    </source>
</evidence>
<accession>H0I3E6</accession>
<evidence type="ECO:0000256" key="3">
    <source>
        <dbReference type="ARBA" id="ARBA00022741"/>
    </source>
</evidence>
<dbReference type="GO" id="GO:0008776">
    <property type="term" value="F:acetate kinase activity"/>
    <property type="evidence" value="ECO:0007669"/>
    <property type="project" value="TreeGrafter"/>
</dbReference>
<dbReference type="GO" id="GO:0006083">
    <property type="term" value="P:acetate metabolic process"/>
    <property type="evidence" value="ECO:0007669"/>
    <property type="project" value="TreeGrafter"/>
</dbReference>
<keyword evidence="3" id="KW-0547">Nucleotide-binding</keyword>
<keyword evidence="2 6" id="KW-0808">Transferase</keyword>
<keyword evidence="8" id="KW-1185">Reference proteome</keyword>
<evidence type="ECO:0000256" key="4">
    <source>
        <dbReference type="ARBA" id="ARBA00022777"/>
    </source>
</evidence>